<keyword evidence="5" id="KW-0677">Repeat</keyword>
<keyword evidence="7 11" id="KW-1133">Transmembrane helix</keyword>
<dbReference type="PANTHER" id="PTHR13131:SF5">
    <property type="entry name" value="CYSTINOSIN"/>
    <property type="match status" value="1"/>
</dbReference>
<dbReference type="STRING" id="1432141.A0A015LLV2"/>
<evidence type="ECO:0000256" key="2">
    <source>
        <dbReference type="ARBA" id="ARBA00006855"/>
    </source>
</evidence>
<evidence type="ECO:0000256" key="10">
    <source>
        <dbReference type="ARBA" id="ARBA00048473"/>
    </source>
</evidence>
<dbReference type="NCBIfam" id="TIGR00951">
    <property type="entry name" value="2A43"/>
    <property type="match status" value="1"/>
</dbReference>
<sequence>MDSISMETASNYGIILSRTIGWIYFFAWSISFYPQAILNWRRKRVHGLSIDFLWYNVFGFACYTIFNLAFFSSEQIRKEYRDRNNGKDNLVQINDVAFSLHALILSTITLVQTFIYKVYQSQQISTVAFSLMSILLFFSSSLLFGAIFGLCHWIDLLYYLSYVKLCFSFIKYVPQAYLNFKRRSTVGWSIYNILLDFTGGILSIFQLVLDAYLQDNWHGILGDYVKLGLGFLSISFDLLFMTQHYILYRNREDPDILDILPDENSESTLLIAPQSDKQLNRYV</sequence>
<dbReference type="Pfam" id="PF04193">
    <property type="entry name" value="PQ-loop"/>
    <property type="match status" value="2"/>
</dbReference>
<feature type="transmembrane region" description="Helical" evidence="11">
    <location>
        <begin position="91"/>
        <end position="115"/>
    </location>
</feature>
<dbReference type="GO" id="GO:0015184">
    <property type="term" value="F:L-cystine transmembrane transporter activity"/>
    <property type="evidence" value="ECO:0007669"/>
    <property type="project" value="TreeGrafter"/>
</dbReference>
<feature type="transmembrane region" description="Helical" evidence="11">
    <location>
        <begin position="127"/>
        <end position="150"/>
    </location>
</feature>
<evidence type="ECO:0000256" key="11">
    <source>
        <dbReference type="SAM" id="Phobius"/>
    </source>
</evidence>
<dbReference type="PANTHER" id="PTHR13131">
    <property type="entry name" value="CYSTINOSIN"/>
    <property type="match status" value="1"/>
</dbReference>
<dbReference type="HOGENOM" id="CLU_046327_0_0_1"/>
<protein>
    <submittedName>
        <fullName evidence="12">Ers1p</fullName>
    </submittedName>
</protein>
<feature type="transmembrane region" description="Helical" evidence="11">
    <location>
        <begin position="20"/>
        <end position="40"/>
    </location>
</feature>
<evidence type="ECO:0000313" key="13">
    <source>
        <dbReference type="Proteomes" id="UP000022910"/>
    </source>
</evidence>
<evidence type="ECO:0000256" key="1">
    <source>
        <dbReference type="ARBA" id="ARBA00004155"/>
    </source>
</evidence>
<dbReference type="GO" id="GO:0015293">
    <property type="term" value="F:symporter activity"/>
    <property type="evidence" value="ECO:0007669"/>
    <property type="project" value="UniProtKB-KW"/>
</dbReference>
<dbReference type="Proteomes" id="UP000022910">
    <property type="component" value="Unassembled WGS sequence"/>
</dbReference>
<keyword evidence="3" id="KW-0813">Transport</keyword>
<comment type="caution">
    <text evidence="12">The sequence shown here is derived from an EMBL/GenBank/DDBJ whole genome shotgun (WGS) entry which is preliminary data.</text>
</comment>
<dbReference type="AlphaFoldDB" id="A0A015LLV2"/>
<feature type="transmembrane region" description="Helical" evidence="11">
    <location>
        <begin position="156"/>
        <end position="174"/>
    </location>
</feature>
<organism evidence="12 13">
    <name type="scientific">Rhizophagus irregularis (strain DAOM 197198w)</name>
    <name type="common">Glomus intraradices</name>
    <dbReference type="NCBI Taxonomy" id="1432141"/>
    <lineage>
        <taxon>Eukaryota</taxon>
        <taxon>Fungi</taxon>
        <taxon>Fungi incertae sedis</taxon>
        <taxon>Mucoromycota</taxon>
        <taxon>Glomeromycotina</taxon>
        <taxon>Glomeromycetes</taxon>
        <taxon>Glomerales</taxon>
        <taxon>Glomeraceae</taxon>
        <taxon>Rhizophagus</taxon>
    </lineage>
</organism>
<dbReference type="OMA" id="WIDVIYT"/>
<reference evidence="12 13" key="1">
    <citation type="submission" date="2014-02" db="EMBL/GenBank/DDBJ databases">
        <title>Single nucleus genome sequencing reveals high similarity among nuclei of an endomycorrhizal fungus.</title>
        <authorList>
            <person name="Lin K."/>
            <person name="Geurts R."/>
            <person name="Zhang Z."/>
            <person name="Limpens E."/>
            <person name="Saunders D.G."/>
            <person name="Mu D."/>
            <person name="Pang E."/>
            <person name="Cao H."/>
            <person name="Cha H."/>
            <person name="Lin T."/>
            <person name="Zhou Q."/>
            <person name="Shang Y."/>
            <person name="Li Y."/>
            <person name="Ivanov S."/>
            <person name="Sharma T."/>
            <person name="Velzen R.V."/>
            <person name="Ruijter N.D."/>
            <person name="Aanen D.K."/>
            <person name="Win J."/>
            <person name="Kamoun S."/>
            <person name="Bisseling T."/>
            <person name="Huang S."/>
        </authorList>
    </citation>
    <scope>NUCLEOTIDE SEQUENCE [LARGE SCALE GENOMIC DNA]</scope>
    <source>
        <strain evidence="13">DAOM197198w</strain>
    </source>
</reference>
<dbReference type="InterPro" id="IPR005282">
    <property type="entry name" value="LC_transporter"/>
</dbReference>
<dbReference type="InterPro" id="IPR006603">
    <property type="entry name" value="PQ-loop_rpt"/>
</dbReference>
<evidence type="ECO:0000256" key="8">
    <source>
        <dbReference type="ARBA" id="ARBA00023136"/>
    </source>
</evidence>
<dbReference type="GO" id="GO:0000324">
    <property type="term" value="C:fungal-type vacuole"/>
    <property type="evidence" value="ECO:0007669"/>
    <property type="project" value="TreeGrafter"/>
</dbReference>
<evidence type="ECO:0000256" key="4">
    <source>
        <dbReference type="ARBA" id="ARBA00022692"/>
    </source>
</evidence>
<dbReference type="Gene3D" id="1.20.1280.290">
    <property type="match status" value="2"/>
</dbReference>
<keyword evidence="8 11" id="KW-0472">Membrane</keyword>
<feature type="transmembrane region" description="Helical" evidence="11">
    <location>
        <begin position="52"/>
        <end position="71"/>
    </location>
</feature>
<name>A0A015LLV2_RHIIW</name>
<evidence type="ECO:0000256" key="9">
    <source>
        <dbReference type="ARBA" id="ARBA00023228"/>
    </source>
</evidence>
<dbReference type="GO" id="GO:0005774">
    <property type="term" value="C:vacuolar membrane"/>
    <property type="evidence" value="ECO:0007669"/>
    <property type="project" value="TreeGrafter"/>
</dbReference>
<keyword evidence="6" id="KW-0769">Symport</keyword>
<dbReference type="FunFam" id="1.20.1280.290:FF:000016">
    <property type="entry name" value="Cystinosin homolog"/>
    <property type="match status" value="1"/>
</dbReference>
<evidence type="ECO:0000256" key="5">
    <source>
        <dbReference type="ARBA" id="ARBA00022737"/>
    </source>
</evidence>
<proteinExistence type="inferred from homology"/>
<comment type="similarity">
    <text evidence="2">Belongs to the cystinosin family.</text>
</comment>
<evidence type="ECO:0000313" key="12">
    <source>
        <dbReference type="EMBL" id="EXX55778.1"/>
    </source>
</evidence>
<comment type="catalytic activity">
    <reaction evidence="10">
        <text>L-cystine(out) + H(+)(out) = L-cystine(in) + H(+)(in)</text>
        <dbReference type="Rhea" id="RHEA:66172"/>
        <dbReference type="ChEBI" id="CHEBI:15378"/>
        <dbReference type="ChEBI" id="CHEBI:35491"/>
    </reaction>
    <physiologicalReaction direction="left-to-right" evidence="10">
        <dbReference type="Rhea" id="RHEA:66173"/>
    </physiologicalReaction>
</comment>
<evidence type="ECO:0000256" key="6">
    <source>
        <dbReference type="ARBA" id="ARBA00022847"/>
    </source>
</evidence>
<dbReference type="OrthoDB" id="75720at2759"/>
<feature type="transmembrane region" description="Helical" evidence="11">
    <location>
        <begin position="229"/>
        <end position="248"/>
    </location>
</feature>
<keyword evidence="4 11" id="KW-0812">Transmembrane</keyword>
<feature type="transmembrane region" description="Helical" evidence="11">
    <location>
        <begin position="186"/>
        <end position="209"/>
    </location>
</feature>
<gene>
    <name evidence="12" type="ORF">RirG_222330</name>
</gene>
<keyword evidence="13" id="KW-1185">Reference proteome</keyword>
<accession>A0A015LLV2</accession>
<evidence type="ECO:0000256" key="7">
    <source>
        <dbReference type="ARBA" id="ARBA00022989"/>
    </source>
</evidence>
<dbReference type="EMBL" id="JEMT01027985">
    <property type="protein sequence ID" value="EXX55778.1"/>
    <property type="molecule type" value="Genomic_DNA"/>
</dbReference>
<comment type="subcellular location">
    <subcellularLocation>
        <location evidence="1">Lysosome membrane</location>
        <topology evidence="1">Multi-pass membrane protein</topology>
    </subcellularLocation>
</comment>
<evidence type="ECO:0000256" key="3">
    <source>
        <dbReference type="ARBA" id="ARBA00022448"/>
    </source>
</evidence>
<dbReference type="SMART" id="SM00679">
    <property type="entry name" value="CTNS"/>
    <property type="match status" value="2"/>
</dbReference>
<keyword evidence="9" id="KW-0458">Lysosome</keyword>